<evidence type="ECO:0000313" key="2">
    <source>
        <dbReference type="EMBL" id="MQL50055.1"/>
    </source>
</evidence>
<feature type="transmembrane region" description="Helical" evidence="1">
    <location>
        <begin position="16"/>
        <end position="34"/>
    </location>
</feature>
<dbReference type="Proteomes" id="UP000481739">
    <property type="component" value="Unassembled WGS sequence"/>
</dbReference>
<sequence length="89" mass="10601">MKDDDYSPWLDAGKPATIYGIPVLVFLVFLLLFIWPAKTTFFICCSLIILYKVLAIFGYTLTVLLQRIHHWLRGNKITGRPWWYRKFFE</sequence>
<keyword evidence="1" id="KW-1133">Transmembrane helix</keyword>
<dbReference type="RefSeq" id="WP_203448977.1">
    <property type="nucleotide sequence ID" value="NZ_CAWOZU010000003.1"/>
</dbReference>
<keyword evidence="1" id="KW-0812">Transmembrane</keyword>
<dbReference type="AlphaFoldDB" id="A0A7C9GTL8"/>
<proteinExistence type="predicted"/>
<reference evidence="2 3" key="1">
    <citation type="journal article" date="2019" name="Nature">
        <title>A new antibiotic selectively kills Gram-negative pathogens.</title>
        <authorList>
            <person name="Imai Y."/>
            <person name="Meyer K.J."/>
            <person name="Iinishi A."/>
            <person name="Favre-Godal Q."/>
            <person name="Green R."/>
            <person name="Manuse S."/>
            <person name="Caboni M."/>
            <person name="Mori M."/>
            <person name="Niles S."/>
            <person name="Ghiglieri M."/>
            <person name="Honrao C."/>
            <person name="Ma X."/>
            <person name="Guo J.J."/>
            <person name="Makriyannis A."/>
            <person name="Linares-Otoya L."/>
            <person name="Boehringer N."/>
            <person name="Wuisan Z.G."/>
            <person name="Kaur H."/>
            <person name="Wu R."/>
            <person name="Mateus A."/>
            <person name="Typas A."/>
            <person name="Savitski M.M."/>
            <person name="Espinoza J.L."/>
            <person name="O'Rourke A."/>
            <person name="Nelson K.E."/>
            <person name="Hiller S."/>
            <person name="Noinaj N."/>
            <person name="Schaeberle T.F."/>
            <person name="D'Onofrio A."/>
            <person name="Lewis K."/>
        </authorList>
    </citation>
    <scope>NUCLEOTIDE SEQUENCE [LARGE SCALE GENOMIC DNA]</scope>
    <source>
        <strain evidence="2 3">HGB 1456</strain>
    </source>
</reference>
<accession>A0A7C9GTL8</accession>
<dbReference type="EMBL" id="WHZZ01000012">
    <property type="protein sequence ID" value="MQL50055.1"/>
    <property type="molecule type" value="Genomic_DNA"/>
</dbReference>
<dbReference type="InterPro" id="IPR047756">
    <property type="entry name" value="IcmT-like"/>
</dbReference>
<evidence type="ECO:0000313" key="3">
    <source>
        <dbReference type="Proteomes" id="UP000481739"/>
    </source>
</evidence>
<evidence type="ECO:0000256" key="1">
    <source>
        <dbReference type="SAM" id="Phobius"/>
    </source>
</evidence>
<comment type="caution">
    <text evidence="2">The sequence shown here is derived from an EMBL/GenBank/DDBJ whole genome shotgun (WGS) entry which is preliminary data.</text>
</comment>
<keyword evidence="1" id="KW-0472">Membrane</keyword>
<name>A0A7C9GTL8_9GAMM</name>
<organism evidence="2 3">
    <name type="scientific">Photorhabdus khanii</name>
    <dbReference type="NCBI Taxonomy" id="1004150"/>
    <lineage>
        <taxon>Bacteria</taxon>
        <taxon>Pseudomonadati</taxon>
        <taxon>Pseudomonadota</taxon>
        <taxon>Gammaproteobacteria</taxon>
        <taxon>Enterobacterales</taxon>
        <taxon>Morganellaceae</taxon>
        <taxon>Photorhabdus</taxon>
    </lineage>
</organism>
<gene>
    <name evidence="2" type="ORF">GEA64_19715</name>
</gene>
<protein>
    <submittedName>
        <fullName evidence="2">Conjugal transfer protein</fullName>
    </submittedName>
</protein>
<feature type="transmembrane region" description="Helical" evidence="1">
    <location>
        <begin position="40"/>
        <end position="65"/>
    </location>
</feature>
<dbReference type="NCBIfam" id="NF038220">
    <property type="entry name" value="IcmT_TraK"/>
    <property type="match status" value="1"/>
</dbReference>